<protein>
    <submittedName>
        <fullName evidence="2">Uncharacterized protein</fullName>
    </submittedName>
</protein>
<name>A0A9P7K1F7_9AGAR</name>
<proteinExistence type="predicted"/>
<evidence type="ECO:0000256" key="1">
    <source>
        <dbReference type="SAM" id="MobiDB-lite"/>
    </source>
</evidence>
<evidence type="ECO:0000313" key="2">
    <source>
        <dbReference type="EMBL" id="KAG5634181.1"/>
    </source>
</evidence>
<dbReference type="AlphaFoldDB" id="A0A9P7K1F7"/>
<comment type="caution">
    <text evidence="2">The sequence shown here is derived from an EMBL/GenBank/DDBJ whole genome shotgun (WGS) entry which is preliminary data.</text>
</comment>
<dbReference type="EMBL" id="JABCKI010006576">
    <property type="protein sequence ID" value="KAG5634181.1"/>
    <property type="molecule type" value="Genomic_DNA"/>
</dbReference>
<accession>A0A9P7K1F7</accession>
<sequence>HATRLPMAPHRLPGKRHVHHRGVHKRPRHLHRDALAHPRRPPTPTAAPITTLPHSAGQQHPHAPIQRPRGPEEPHTLRVPPARTTYSCSRRATTGARRGGLPRAGPPPPHWWCRRRQAPGERRHLDVVVHARHAVCEPREQAGGECGCGRM</sequence>
<keyword evidence="3" id="KW-1185">Reference proteome</keyword>
<evidence type="ECO:0000313" key="3">
    <source>
        <dbReference type="Proteomes" id="UP000717328"/>
    </source>
</evidence>
<organism evidence="2 3">
    <name type="scientific">Sphagnurus paluster</name>
    <dbReference type="NCBI Taxonomy" id="117069"/>
    <lineage>
        <taxon>Eukaryota</taxon>
        <taxon>Fungi</taxon>
        <taxon>Dikarya</taxon>
        <taxon>Basidiomycota</taxon>
        <taxon>Agaricomycotina</taxon>
        <taxon>Agaricomycetes</taxon>
        <taxon>Agaricomycetidae</taxon>
        <taxon>Agaricales</taxon>
        <taxon>Tricholomatineae</taxon>
        <taxon>Lyophyllaceae</taxon>
        <taxon>Sphagnurus</taxon>
    </lineage>
</organism>
<reference evidence="2" key="2">
    <citation type="submission" date="2021-10" db="EMBL/GenBank/DDBJ databases">
        <title>Phylogenomics reveals ancestral predisposition of the termite-cultivated fungus Termitomyces towards a domesticated lifestyle.</title>
        <authorList>
            <person name="Auxier B."/>
            <person name="Grum-Grzhimaylo A."/>
            <person name="Cardenas M.E."/>
            <person name="Lodge J.D."/>
            <person name="Laessoe T."/>
            <person name="Pedersen O."/>
            <person name="Smith M.E."/>
            <person name="Kuyper T.W."/>
            <person name="Franco-Molano E.A."/>
            <person name="Baroni T.J."/>
            <person name="Aanen D.K."/>
        </authorList>
    </citation>
    <scope>NUCLEOTIDE SEQUENCE</scope>
    <source>
        <strain evidence="2">D49</strain>
    </source>
</reference>
<reference evidence="2" key="1">
    <citation type="submission" date="2021-02" db="EMBL/GenBank/DDBJ databases">
        <authorList>
            <person name="Nieuwenhuis M."/>
            <person name="Van De Peppel L.J.J."/>
        </authorList>
    </citation>
    <scope>NUCLEOTIDE SEQUENCE</scope>
    <source>
        <strain evidence="2">D49</strain>
    </source>
</reference>
<dbReference type="Proteomes" id="UP000717328">
    <property type="component" value="Unassembled WGS sequence"/>
</dbReference>
<feature type="compositionally biased region" description="Low complexity" evidence="1">
    <location>
        <begin position="90"/>
        <end position="103"/>
    </location>
</feature>
<feature type="non-terminal residue" evidence="2">
    <location>
        <position position="1"/>
    </location>
</feature>
<gene>
    <name evidence="2" type="ORF">H0H81_003029</name>
</gene>
<feature type="non-terminal residue" evidence="2">
    <location>
        <position position="151"/>
    </location>
</feature>
<feature type="compositionally biased region" description="Basic residues" evidence="1">
    <location>
        <begin position="12"/>
        <end position="31"/>
    </location>
</feature>
<feature type="region of interest" description="Disordered" evidence="1">
    <location>
        <begin position="1"/>
        <end position="110"/>
    </location>
</feature>